<proteinExistence type="predicted"/>
<dbReference type="AlphaFoldDB" id="A0A9W6PFG1"/>
<protein>
    <submittedName>
        <fullName evidence="1">Uncharacterized protein</fullName>
    </submittedName>
</protein>
<gene>
    <name evidence="1" type="ORF">Kpho01_19540</name>
</gene>
<organism evidence="1 2">
    <name type="scientific">Kitasatospora phosalacinea</name>
    <dbReference type="NCBI Taxonomy" id="2065"/>
    <lineage>
        <taxon>Bacteria</taxon>
        <taxon>Bacillati</taxon>
        <taxon>Actinomycetota</taxon>
        <taxon>Actinomycetes</taxon>
        <taxon>Kitasatosporales</taxon>
        <taxon>Streptomycetaceae</taxon>
        <taxon>Kitasatospora</taxon>
    </lineage>
</organism>
<comment type="caution">
    <text evidence="1">The sequence shown here is derived from an EMBL/GenBank/DDBJ whole genome shotgun (WGS) entry which is preliminary data.</text>
</comment>
<reference evidence="1" key="1">
    <citation type="submission" date="2023-02" db="EMBL/GenBank/DDBJ databases">
        <title>Kitasatospora phosalacinea NBRC 14362.</title>
        <authorList>
            <person name="Ichikawa N."/>
            <person name="Sato H."/>
            <person name="Tonouchi N."/>
        </authorList>
    </citation>
    <scope>NUCLEOTIDE SEQUENCE</scope>
    <source>
        <strain evidence="1">NBRC 14362</strain>
    </source>
</reference>
<accession>A0A9W6PFG1</accession>
<evidence type="ECO:0000313" key="1">
    <source>
        <dbReference type="EMBL" id="GLW53943.1"/>
    </source>
</evidence>
<dbReference type="EMBL" id="BSRX01000009">
    <property type="protein sequence ID" value="GLW53943.1"/>
    <property type="molecule type" value="Genomic_DNA"/>
</dbReference>
<dbReference type="RefSeq" id="WP_033251396.1">
    <property type="nucleotide sequence ID" value="NZ_BSRX01000009.1"/>
</dbReference>
<sequence length="130" mass="13964">MWESTPFADLVRDAVAGEGMTYRLLAEKAIDPQTQQALTHNTLWKIAHGEAVKISPWIVRAVAAAVGKSEREVQLAAAEQYIGLVADDPFGASDEQAAVVVAHVPGLRRSDMPKVEELLRGWASGSVSGQ</sequence>
<dbReference type="OrthoDB" id="4228596at2"/>
<dbReference type="Proteomes" id="UP001165143">
    <property type="component" value="Unassembled WGS sequence"/>
</dbReference>
<name>A0A9W6PFG1_9ACTN</name>
<evidence type="ECO:0000313" key="2">
    <source>
        <dbReference type="Proteomes" id="UP001165143"/>
    </source>
</evidence>